<dbReference type="InterPro" id="IPR031100">
    <property type="entry name" value="LOG_fam"/>
</dbReference>
<evidence type="ECO:0000313" key="3">
    <source>
        <dbReference type="EMBL" id="TDM01536.1"/>
    </source>
</evidence>
<dbReference type="EC" id="3.2.2.n1" evidence="2"/>
<organism evidence="3 4">
    <name type="scientific">Macrococcus hajekii</name>
    <dbReference type="NCBI Taxonomy" id="198482"/>
    <lineage>
        <taxon>Bacteria</taxon>
        <taxon>Bacillati</taxon>
        <taxon>Bacillota</taxon>
        <taxon>Bacilli</taxon>
        <taxon>Bacillales</taxon>
        <taxon>Staphylococcaceae</taxon>
        <taxon>Macrococcus</taxon>
    </lineage>
</organism>
<dbReference type="GO" id="GO:0005829">
    <property type="term" value="C:cytosol"/>
    <property type="evidence" value="ECO:0007669"/>
    <property type="project" value="TreeGrafter"/>
</dbReference>
<dbReference type="Gene3D" id="3.40.50.450">
    <property type="match status" value="1"/>
</dbReference>
<keyword evidence="4" id="KW-1185">Reference proteome</keyword>
<dbReference type="AlphaFoldDB" id="A0A4R6BJ07"/>
<dbReference type="Proteomes" id="UP000295328">
    <property type="component" value="Unassembled WGS sequence"/>
</dbReference>
<protein>
    <recommendedName>
        <fullName evidence="2">Cytokinin riboside 5'-monophosphate phosphoribohydrolase</fullName>
        <ecNumber evidence="2">3.2.2.n1</ecNumber>
    </recommendedName>
</protein>
<dbReference type="Pfam" id="PF03641">
    <property type="entry name" value="Lysine_decarbox"/>
    <property type="match status" value="1"/>
</dbReference>
<dbReference type="EMBL" id="SCWE01000003">
    <property type="protein sequence ID" value="TDM01536.1"/>
    <property type="molecule type" value="Genomic_DNA"/>
</dbReference>
<dbReference type="PANTHER" id="PTHR31223">
    <property type="entry name" value="LOG FAMILY PROTEIN YJL055W"/>
    <property type="match status" value="1"/>
</dbReference>
<dbReference type="NCBIfam" id="TIGR00730">
    <property type="entry name" value="Rossman fold protein, TIGR00730 family"/>
    <property type="match status" value="1"/>
</dbReference>
<dbReference type="GO" id="GO:0009691">
    <property type="term" value="P:cytokinin biosynthetic process"/>
    <property type="evidence" value="ECO:0007669"/>
    <property type="project" value="UniProtKB-UniRule"/>
</dbReference>
<evidence type="ECO:0000256" key="1">
    <source>
        <dbReference type="ARBA" id="ARBA00006763"/>
    </source>
</evidence>
<name>A0A4R6BJ07_9STAP</name>
<sequence length="177" mass="19600">MKSVAVFCGSRSGSDIYTSKAQALGRYLADNQIRLVYGGGNIGLMGIIADSVIEHGGEAIGVIPQFLCDKEVAHKGLTELHIVDSMHERKKIMADLSDGFIMMPGGAGTLEEFFEIFTWAQLDLHTKPIGIYNIEGYYDTLNQLLIEMHDKGFLDQRYLTLALFADDPAHLIEEMTL</sequence>
<proteinExistence type="inferred from homology"/>
<keyword evidence="2" id="KW-0378">Hydrolase</keyword>
<dbReference type="SUPFAM" id="SSF102405">
    <property type="entry name" value="MCP/YpsA-like"/>
    <property type="match status" value="1"/>
</dbReference>
<evidence type="ECO:0000256" key="2">
    <source>
        <dbReference type="RuleBase" id="RU363015"/>
    </source>
</evidence>
<dbReference type="OrthoDB" id="9801098at2"/>
<comment type="caution">
    <text evidence="3">The sequence shown here is derived from an EMBL/GenBank/DDBJ whole genome shotgun (WGS) entry which is preliminary data.</text>
</comment>
<reference evidence="3 4" key="1">
    <citation type="submission" date="2019-01" db="EMBL/GenBank/DDBJ databases">
        <title>Draft genome sequences of the type strains of six Macrococcus species.</title>
        <authorList>
            <person name="Mazhar S."/>
            <person name="Altermann E."/>
            <person name="Hill C."/>
            <person name="Mcauliffe O."/>
        </authorList>
    </citation>
    <scope>NUCLEOTIDE SEQUENCE [LARGE SCALE GENOMIC DNA]</scope>
    <source>
        <strain evidence="3 4">CCM4809</strain>
    </source>
</reference>
<evidence type="ECO:0000313" key="4">
    <source>
        <dbReference type="Proteomes" id="UP000295328"/>
    </source>
</evidence>
<gene>
    <name evidence="3" type="ORF">ERX37_08560</name>
</gene>
<dbReference type="RefSeq" id="WP_133430258.1">
    <property type="nucleotide sequence ID" value="NZ_BMCC01000001.1"/>
</dbReference>
<keyword evidence="2" id="KW-0203">Cytokinin biosynthesis</keyword>
<dbReference type="GO" id="GO:0016799">
    <property type="term" value="F:hydrolase activity, hydrolyzing N-glycosyl compounds"/>
    <property type="evidence" value="ECO:0007669"/>
    <property type="project" value="TreeGrafter"/>
</dbReference>
<comment type="similarity">
    <text evidence="1 2">Belongs to the LOG family.</text>
</comment>
<dbReference type="InterPro" id="IPR005269">
    <property type="entry name" value="LOG"/>
</dbReference>
<dbReference type="PANTHER" id="PTHR31223:SF70">
    <property type="entry name" value="LOG FAMILY PROTEIN YJL055W"/>
    <property type="match status" value="1"/>
</dbReference>
<accession>A0A4R6BJ07</accession>